<feature type="non-terminal residue" evidence="1">
    <location>
        <position position="422"/>
    </location>
</feature>
<dbReference type="EMBL" id="UINC01037735">
    <property type="protein sequence ID" value="SVB33667.1"/>
    <property type="molecule type" value="Genomic_DNA"/>
</dbReference>
<accession>A0A382D7Q9</accession>
<name>A0A382D7Q9_9ZZZZ</name>
<dbReference type="Pfam" id="PF01547">
    <property type="entry name" value="SBP_bac_1"/>
    <property type="match status" value="1"/>
</dbReference>
<organism evidence="1">
    <name type="scientific">marine metagenome</name>
    <dbReference type="NCBI Taxonomy" id="408172"/>
    <lineage>
        <taxon>unclassified sequences</taxon>
        <taxon>metagenomes</taxon>
        <taxon>ecological metagenomes</taxon>
    </lineage>
</organism>
<dbReference type="PANTHER" id="PTHR43649:SF30">
    <property type="entry name" value="ABC TRANSPORTER SUBSTRATE-BINDING PROTEIN"/>
    <property type="match status" value="1"/>
</dbReference>
<proteinExistence type="predicted"/>
<dbReference type="AlphaFoldDB" id="A0A382D7Q9"/>
<protein>
    <recommendedName>
        <fullName evidence="2">Sugar ABC transporter substrate-binding protein</fullName>
    </recommendedName>
</protein>
<dbReference type="CDD" id="cd13585">
    <property type="entry name" value="PBP2_TMBP_like"/>
    <property type="match status" value="1"/>
</dbReference>
<gene>
    <name evidence="1" type="ORF">METZ01_LOCUS186521</name>
</gene>
<reference evidence="1" key="1">
    <citation type="submission" date="2018-05" db="EMBL/GenBank/DDBJ databases">
        <authorList>
            <person name="Lanie J.A."/>
            <person name="Ng W.-L."/>
            <person name="Kazmierczak K.M."/>
            <person name="Andrzejewski T.M."/>
            <person name="Davidsen T.M."/>
            <person name="Wayne K.J."/>
            <person name="Tettelin H."/>
            <person name="Glass J.I."/>
            <person name="Rusch D."/>
            <person name="Podicherti R."/>
            <person name="Tsui H.-C.T."/>
            <person name="Winkler M.E."/>
        </authorList>
    </citation>
    <scope>NUCLEOTIDE SEQUENCE</scope>
</reference>
<dbReference type="InterPro" id="IPR006059">
    <property type="entry name" value="SBP"/>
</dbReference>
<dbReference type="SUPFAM" id="SSF53850">
    <property type="entry name" value="Periplasmic binding protein-like II"/>
    <property type="match status" value="1"/>
</dbReference>
<dbReference type="PANTHER" id="PTHR43649">
    <property type="entry name" value="ARABINOSE-BINDING PROTEIN-RELATED"/>
    <property type="match status" value="1"/>
</dbReference>
<evidence type="ECO:0008006" key="2">
    <source>
        <dbReference type="Google" id="ProtNLM"/>
    </source>
</evidence>
<sequence>MVTRFKTRAVAVGGLLLALCCGCHAPGSRDSPEPVLRLWKASHGETAQDFERVLAPFFALHTDLRLEAVVHPWQGWDERYATAYTGGIAPDIAYMPDEFWPRFAAAGKLAALDELFPEEIEAMSREYPDNLWQLGSMGGHQYGIPYVYVSWHLYYNPELFDRAGLAYPPATPDAADFDEWTWERFREVGLALSQDHDGDGTQDQWGLAWSTLDVNPNAIYPFLWQGGADLLDEDRQHNGFAERGAVGFRFMRDLARDGIVPEDGLHPAPAELFYDGRAGMMIAPVSTMHILKRDFPDLSFGAAIVPRGPATDFYEGRGAFGNSGFWVLYHDSPRPDEAFDLLRTITSPTPSSAMMEVVQLFGARLDWQAPQDDPRLETFISGRRFLVPYPLHPRLRLVHSIIQAEVQAMLLDRRTPEEAVAA</sequence>
<dbReference type="Gene3D" id="3.40.190.10">
    <property type="entry name" value="Periplasmic binding protein-like II"/>
    <property type="match status" value="1"/>
</dbReference>
<evidence type="ECO:0000313" key="1">
    <source>
        <dbReference type="EMBL" id="SVB33667.1"/>
    </source>
</evidence>
<dbReference type="InterPro" id="IPR050490">
    <property type="entry name" value="Bact_solute-bd_prot1"/>
</dbReference>